<dbReference type="InterPro" id="IPR014284">
    <property type="entry name" value="RNA_pol_sigma-70_dom"/>
</dbReference>
<dbReference type="GO" id="GO:0006352">
    <property type="term" value="P:DNA-templated transcription initiation"/>
    <property type="evidence" value="ECO:0007669"/>
    <property type="project" value="InterPro"/>
</dbReference>
<dbReference type="InterPro" id="IPR039425">
    <property type="entry name" value="RNA_pol_sigma-70-like"/>
</dbReference>
<dbReference type="AlphaFoldDB" id="A0A5B8XVV3"/>
<keyword evidence="4" id="KW-0804">Transcription</keyword>
<dbReference type="Gene3D" id="1.10.10.10">
    <property type="entry name" value="Winged helix-like DNA-binding domain superfamily/Winged helix DNA-binding domain"/>
    <property type="match status" value="1"/>
</dbReference>
<dbReference type="KEGG" id="bbae:FRD01_19230"/>
<dbReference type="SUPFAM" id="SSF88946">
    <property type="entry name" value="Sigma2 domain of RNA polymerase sigma factors"/>
    <property type="match status" value="1"/>
</dbReference>
<evidence type="ECO:0000256" key="2">
    <source>
        <dbReference type="ARBA" id="ARBA00023015"/>
    </source>
</evidence>
<dbReference type="Proteomes" id="UP000321595">
    <property type="component" value="Chromosome"/>
</dbReference>
<reference evidence="6 7" key="1">
    <citation type="submission" date="2019-08" db="EMBL/GenBank/DDBJ databases">
        <authorList>
            <person name="Liang Q."/>
        </authorList>
    </citation>
    <scope>NUCLEOTIDE SEQUENCE [LARGE SCALE GENOMIC DNA]</scope>
    <source>
        <strain evidence="6 7">V1718</strain>
    </source>
</reference>
<proteinExistence type="inferred from homology"/>
<protein>
    <submittedName>
        <fullName evidence="6">RNA polymerase sigma factor</fullName>
    </submittedName>
</protein>
<evidence type="ECO:0000259" key="5">
    <source>
        <dbReference type="Pfam" id="PF04542"/>
    </source>
</evidence>
<keyword evidence="7" id="KW-1185">Reference proteome</keyword>
<dbReference type="OrthoDB" id="5508561at2"/>
<dbReference type="RefSeq" id="WP_146962560.1">
    <property type="nucleotide sequence ID" value="NZ_CP042467.1"/>
</dbReference>
<dbReference type="PANTHER" id="PTHR43133">
    <property type="entry name" value="RNA POLYMERASE ECF-TYPE SIGMA FACTO"/>
    <property type="match status" value="1"/>
</dbReference>
<dbReference type="InterPro" id="IPR013325">
    <property type="entry name" value="RNA_pol_sigma_r2"/>
</dbReference>
<dbReference type="GO" id="GO:0016987">
    <property type="term" value="F:sigma factor activity"/>
    <property type="evidence" value="ECO:0007669"/>
    <property type="project" value="UniProtKB-KW"/>
</dbReference>
<dbReference type="InterPro" id="IPR007627">
    <property type="entry name" value="RNA_pol_sigma70_r2"/>
</dbReference>
<organism evidence="6 7">
    <name type="scientific">Microvenator marinus</name>
    <dbReference type="NCBI Taxonomy" id="2600177"/>
    <lineage>
        <taxon>Bacteria</taxon>
        <taxon>Deltaproteobacteria</taxon>
        <taxon>Bradymonadales</taxon>
        <taxon>Microvenatoraceae</taxon>
        <taxon>Microvenator</taxon>
    </lineage>
</organism>
<evidence type="ECO:0000256" key="4">
    <source>
        <dbReference type="ARBA" id="ARBA00023163"/>
    </source>
</evidence>
<dbReference type="InterPro" id="IPR036388">
    <property type="entry name" value="WH-like_DNA-bd_sf"/>
</dbReference>
<evidence type="ECO:0000313" key="6">
    <source>
        <dbReference type="EMBL" id="QED29327.1"/>
    </source>
</evidence>
<keyword evidence="2" id="KW-0805">Transcription regulation</keyword>
<evidence type="ECO:0000256" key="1">
    <source>
        <dbReference type="ARBA" id="ARBA00010641"/>
    </source>
</evidence>
<keyword evidence="3" id="KW-0731">Sigma factor</keyword>
<name>A0A5B8XVV3_9DELT</name>
<dbReference type="EMBL" id="CP042467">
    <property type="protein sequence ID" value="QED29327.1"/>
    <property type="molecule type" value="Genomic_DNA"/>
</dbReference>
<gene>
    <name evidence="6" type="ORF">FRD01_19230</name>
</gene>
<dbReference type="NCBIfam" id="TIGR02937">
    <property type="entry name" value="sigma70-ECF"/>
    <property type="match status" value="1"/>
</dbReference>
<evidence type="ECO:0000256" key="3">
    <source>
        <dbReference type="ARBA" id="ARBA00023082"/>
    </source>
</evidence>
<dbReference type="Pfam" id="PF04542">
    <property type="entry name" value="Sigma70_r2"/>
    <property type="match status" value="1"/>
</dbReference>
<dbReference type="PANTHER" id="PTHR43133:SF62">
    <property type="entry name" value="RNA POLYMERASE SIGMA FACTOR SIGZ"/>
    <property type="match status" value="1"/>
</dbReference>
<accession>A0A5B8XVV3</accession>
<evidence type="ECO:0000313" key="7">
    <source>
        <dbReference type="Proteomes" id="UP000321595"/>
    </source>
</evidence>
<dbReference type="SUPFAM" id="SSF88659">
    <property type="entry name" value="Sigma3 and sigma4 domains of RNA polymerase sigma factors"/>
    <property type="match status" value="1"/>
</dbReference>
<sequence length="233" mass="26944">MEIKDNPQLLKRFKEGDKEVLTELYRAHVAAVSELLRRGFSFRSGTEFVRFSGFSAPHQLQEMVQDTFIRAFRQQSREAYDGKRPFRPFLITISKNLVIDGFRREVVEKRLFVPMGRLVGEGESPEDAASRMHGNEPALTPEEETIRTQLREVLAAFLETLDGVERQIVDEHLLGELSQRDMAEALGVDRNELRRRLKGIRERLLRHLKASGFISDMDPSELLQSLMVFSWLK</sequence>
<feature type="domain" description="RNA polymerase sigma-70 region 2" evidence="5">
    <location>
        <begin position="57"/>
        <end position="105"/>
    </location>
</feature>
<dbReference type="Gene3D" id="1.10.1740.10">
    <property type="match status" value="1"/>
</dbReference>
<comment type="similarity">
    <text evidence="1">Belongs to the sigma-70 factor family. ECF subfamily.</text>
</comment>
<dbReference type="InterPro" id="IPR013324">
    <property type="entry name" value="RNA_pol_sigma_r3/r4-like"/>
</dbReference>